<name>A0A6H5GIC1_9HEMI</name>
<keyword evidence="2" id="KW-1185">Reference proteome</keyword>
<dbReference type="AlphaFoldDB" id="A0A6H5GIC1"/>
<organism evidence="1 2">
    <name type="scientific">Nesidiocoris tenuis</name>
    <dbReference type="NCBI Taxonomy" id="355587"/>
    <lineage>
        <taxon>Eukaryota</taxon>
        <taxon>Metazoa</taxon>
        <taxon>Ecdysozoa</taxon>
        <taxon>Arthropoda</taxon>
        <taxon>Hexapoda</taxon>
        <taxon>Insecta</taxon>
        <taxon>Pterygota</taxon>
        <taxon>Neoptera</taxon>
        <taxon>Paraneoptera</taxon>
        <taxon>Hemiptera</taxon>
        <taxon>Heteroptera</taxon>
        <taxon>Panheteroptera</taxon>
        <taxon>Cimicomorpha</taxon>
        <taxon>Miridae</taxon>
        <taxon>Dicyphina</taxon>
        <taxon>Nesidiocoris</taxon>
    </lineage>
</organism>
<sequence length="108" mass="11890">METECLFFLKLTNEMCKRSACASSGSLCLGSVVNTAPNRKVASATRSKTHATSPLRLQCEHPTLRPLQKPYSPACCLFRGKSQVIASLRFAPNRRQCETSLRPLIGGY</sequence>
<gene>
    <name evidence="1" type="ORF">NTEN_LOCUS9023</name>
</gene>
<protein>
    <submittedName>
        <fullName evidence="1">Uncharacterized protein</fullName>
    </submittedName>
</protein>
<reference evidence="1 2" key="1">
    <citation type="submission" date="2020-02" db="EMBL/GenBank/DDBJ databases">
        <authorList>
            <person name="Ferguson B K."/>
        </authorList>
    </citation>
    <scope>NUCLEOTIDE SEQUENCE [LARGE SCALE GENOMIC DNA]</scope>
</reference>
<evidence type="ECO:0000313" key="2">
    <source>
        <dbReference type="Proteomes" id="UP000479000"/>
    </source>
</evidence>
<feature type="non-terminal residue" evidence="1">
    <location>
        <position position="108"/>
    </location>
</feature>
<evidence type="ECO:0000313" key="1">
    <source>
        <dbReference type="EMBL" id="CAB0003498.1"/>
    </source>
</evidence>
<proteinExistence type="predicted"/>
<dbReference type="Proteomes" id="UP000479000">
    <property type="component" value="Unassembled WGS sequence"/>
</dbReference>
<accession>A0A6H5GIC1</accession>
<dbReference type="EMBL" id="CADCXU010013513">
    <property type="protein sequence ID" value="CAB0003498.1"/>
    <property type="molecule type" value="Genomic_DNA"/>
</dbReference>